<name>A0A3S1A5E5_CHLFR</name>
<keyword evidence="1" id="KW-1133">Transmembrane helix</keyword>
<feature type="transmembrane region" description="Helical" evidence="1">
    <location>
        <begin position="21"/>
        <end position="40"/>
    </location>
</feature>
<dbReference type="EMBL" id="RSCJ01000010">
    <property type="protein sequence ID" value="RUR80775.1"/>
    <property type="molecule type" value="Genomic_DNA"/>
</dbReference>
<organism evidence="2 3">
    <name type="scientific">Chlorogloeopsis fritschii PCC 6912</name>
    <dbReference type="NCBI Taxonomy" id="211165"/>
    <lineage>
        <taxon>Bacteria</taxon>
        <taxon>Bacillati</taxon>
        <taxon>Cyanobacteriota</taxon>
        <taxon>Cyanophyceae</taxon>
        <taxon>Nostocales</taxon>
        <taxon>Chlorogloeopsidaceae</taxon>
        <taxon>Chlorogloeopsis</taxon>
    </lineage>
</organism>
<sequence>MRIVAQSSSKLAMKHLPIAHWWQGGLLLTLGFVGIIYGIFYTPVSASLKCDRPSPSQINCELRRFYVLRNMEKLRIFDPQQANVITTTGSKGYKKHKVVIVGAIKEFEFLPSSSSYRNNQQVASQINNFIYSQQQSLFLSQHQWYDYSFFVFMIIALVGFGIFLVTTPIVDCTFYKSLNKVIIERKSLHTRQIIEYPLVNISRIDIQEKRVRYGKVYRPVLILISLEQVPIHKDYTNEKNSQNSIYSIRSFLAQG</sequence>
<feature type="transmembrane region" description="Helical" evidence="1">
    <location>
        <begin position="147"/>
        <end position="170"/>
    </location>
</feature>
<keyword evidence="3" id="KW-1185">Reference proteome</keyword>
<accession>A0A3S1A5E5</accession>
<dbReference type="Proteomes" id="UP000268857">
    <property type="component" value="Unassembled WGS sequence"/>
</dbReference>
<dbReference type="OrthoDB" id="488363at2"/>
<gene>
    <name evidence="2" type="ORF">PCC6912_27970</name>
</gene>
<keyword evidence="1" id="KW-0472">Membrane</keyword>
<dbReference type="AlphaFoldDB" id="A0A3S1A5E5"/>
<protein>
    <submittedName>
        <fullName evidence="2">Uncharacterized protein</fullName>
    </submittedName>
</protein>
<evidence type="ECO:0000256" key="1">
    <source>
        <dbReference type="SAM" id="Phobius"/>
    </source>
</evidence>
<reference evidence="2 3" key="1">
    <citation type="journal article" date="2019" name="Genome Biol. Evol.">
        <title>Day and night: Metabolic profiles and evolutionary relationships of six axenic non-marine cyanobacteria.</title>
        <authorList>
            <person name="Will S.E."/>
            <person name="Henke P."/>
            <person name="Boedeker C."/>
            <person name="Huang S."/>
            <person name="Brinkmann H."/>
            <person name="Rohde M."/>
            <person name="Jarek M."/>
            <person name="Friedl T."/>
            <person name="Seufert S."/>
            <person name="Schumacher M."/>
            <person name="Overmann J."/>
            <person name="Neumann-Schaal M."/>
            <person name="Petersen J."/>
        </authorList>
    </citation>
    <scope>NUCLEOTIDE SEQUENCE [LARGE SCALE GENOMIC DNA]</scope>
    <source>
        <strain evidence="2 3">PCC 6912</strain>
    </source>
</reference>
<evidence type="ECO:0000313" key="3">
    <source>
        <dbReference type="Proteomes" id="UP000268857"/>
    </source>
</evidence>
<evidence type="ECO:0000313" key="2">
    <source>
        <dbReference type="EMBL" id="RUR80775.1"/>
    </source>
</evidence>
<keyword evidence="1" id="KW-0812">Transmembrane</keyword>
<proteinExistence type="predicted"/>
<comment type="caution">
    <text evidence="2">The sequence shown here is derived from an EMBL/GenBank/DDBJ whole genome shotgun (WGS) entry which is preliminary data.</text>
</comment>
<dbReference type="RefSeq" id="WP_016878680.1">
    <property type="nucleotide sequence ID" value="NZ_AJLN01000068.1"/>
</dbReference>